<dbReference type="InterPro" id="IPR006153">
    <property type="entry name" value="Cation/H_exchanger_TM"/>
</dbReference>
<comment type="caution">
    <text evidence="13">The sequence shown here is derived from an EMBL/GenBank/DDBJ whole genome shotgun (WGS) entry which is preliminary data.</text>
</comment>
<evidence type="ECO:0000256" key="7">
    <source>
        <dbReference type="ARBA" id="ARBA00023065"/>
    </source>
</evidence>
<feature type="transmembrane region" description="Helical" evidence="10">
    <location>
        <begin position="984"/>
        <end position="1017"/>
    </location>
</feature>
<dbReference type="InterPro" id="IPR038770">
    <property type="entry name" value="Na+/solute_symporter_sf"/>
</dbReference>
<feature type="transmembrane region" description="Helical" evidence="10">
    <location>
        <begin position="269"/>
        <end position="299"/>
    </location>
</feature>
<keyword evidence="6 10" id="KW-1133">Transmembrane helix</keyword>
<feature type="transmembrane region" description="Helical" evidence="10">
    <location>
        <begin position="68"/>
        <end position="88"/>
    </location>
</feature>
<dbReference type="PANTHER" id="PTHR32468">
    <property type="entry name" value="CATION/H + ANTIPORTER"/>
    <property type="match status" value="1"/>
</dbReference>
<feature type="transmembrane region" description="Helical" evidence="10">
    <location>
        <begin position="1102"/>
        <end position="1125"/>
    </location>
</feature>
<comment type="similarity">
    <text evidence="9">Belongs to the monovalent cation:proton antiporter 2 (CPA2) transporter (TC 2.A.37) family. CHX (TC 2.A.37.4) subfamily.</text>
</comment>
<feature type="transmembrane region" description="Helical" evidence="10">
    <location>
        <begin position="37"/>
        <end position="56"/>
    </location>
</feature>
<feature type="domain" description="Cation/H+ exchanger transmembrane" evidence="11">
    <location>
        <begin position="49"/>
        <end position="429"/>
    </location>
</feature>
<dbReference type="PANTHER" id="PTHR32468:SF168">
    <property type="entry name" value="CATION_H(+) ANTIPORTER 15-LIKE"/>
    <property type="match status" value="1"/>
</dbReference>
<evidence type="ECO:0000256" key="10">
    <source>
        <dbReference type="SAM" id="Phobius"/>
    </source>
</evidence>
<evidence type="ECO:0000259" key="11">
    <source>
        <dbReference type="Pfam" id="PF00999"/>
    </source>
</evidence>
<sequence>MASTTPNATLVSSTVCVFLNKNLHYNSMFWKENPLNHIFPVLMLQVILSVLVFRAIHVILRPLKQPKLVCHLLAGVILGPSVLGRNKAYMESMFPAKEEVVIATLSQLASNLYTFIVCIKMDTIMLTKAAKHTWKLGVCCLAFPIVLIVSVDMAKQRFFPGLNPGNPFPVQFSVVSSLSYFIVVTRALDELNLLSSELGRISSSITMLNEVVSAAFVIIGIATVQKEAKSAFLAILSLCSFIVFALFVAQPMLYWVIKQTPKGKPVKESYVVTILLSTFVMGVTTDAIGASFGGAFMVMGFITPDGPPLGTTIIRKSELILYEFFLPLFFVQIGYFTDLSAIKNWGECATFATIVIVGYIGRLIACLVFASSMNMRKSTAFLLSLVLSLQGLVELIQSIQWKHLQLIDDQTYATSVVSIIVVNGIITPIIEILYKPAVENFDVLRLGTRSLGTTSNVSELRIITCIQDEDNVPSIISLLEALNPQEISPLYAYVIHLVAVASQSVPTLAPYKNHLRKFVRPSVSDNIIRAFLNYSEHSKGPVQIQPFQMISPYKYMHQPISRLSDRIHAPLIIVPFFKSGEAHNIDGTLRIFNTNIQATAKCTVGLLVDRGLRSSILTTFSYNMAVIFISGSDDREALALASRASCQPNVSITVFRINLGGTYTLEDQIEKEADNALFRDFEAMNINNGRVECVEWMADDIEEVMKALRSLKSEYDLVVVGKHHANPELQALESWVQYSELGVIGDAIATLDFSGEKMSVLVLEHHHHHDDNQRKFDNYKCPKILVGWILSMLSVLARNGLMRSWGNLTTPPGWSYPRTFNDATKHMEKMFAAKEMVMLATMSNMAVYLYMFVVCIKMDAIMLTKAAKHTWKLGFCCFAFPIIFTIAVAIGQNYFLPGASGTLDELNLLSSEVGQISLSVAMHNEVVYGTFQILGVALGQQDVKTSVYAVLSLCSLIMFAFFVILPMLYWIVKITPKGKSVKESYVIGILLLLFLMGLTTDTIGASFGMVSVIMGFLIPDGWPLGYFTNLFAIKNQDELMMYGAMTIAGCLGRPVACLLVSSSMKLSKRSAVLLSLILSLQGDVELIQSIRWKHLQLLTEQTYATSIIGIVVVNAIITLLIEMLYKPAVTKNFNLPTLVRLRIRSLRMTSTVEELQIVTCIQDEKIVPIIIRLLEALNPKEISPISAYVTHLVSVASQSVPTLASYKNHLRKFNQPSSSDNIIRAFLNYAEKSQGLVQIHPFQMISHYKYMHQPICRLSEKIHAPLIVMPFFNSEEAHSIDDMLRIFNTNVQASTTCTVGLLVDRGLRSSVRLTTFSYTMAVIFLGKVDDREALALATRASCHVTPLTRIQYRNRVQAITKTHALVNVFNRVIKFHLN</sequence>
<evidence type="ECO:0000256" key="2">
    <source>
        <dbReference type="ARBA" id="ARBA00022448"/>
    </source>
</evidence>
<feature type="transmembrane region" description="Helical" evidence="10">
    <location>
        <begin position="379"/>
        <end position="399"/>
    </location>
</feature>
<feature type="transmembrane region" description="Helical" evidence="10">
    <location>
        <begin position="319"/>
        <end position="337"/>
    </location>
</feature>
<accession>A0A7J9MJM3</accession>
<feature type="transmembrane region" description="Helical" evidence="10">
    <location>
        <begin position="133"/>
        <end position="150"/>
    </location>
</feature>
<feature type="transmembrane region" description="Helical" evidence="10">
    <location>
        <begin position="100"/>
        <end position="121"/>
    </location>
</feature>
<dbReference type="InterPro" id="IPR050794">
    <property type="entry name" value="CPA2_transporter"/>
</dbReference>
<feature type="transmembrane region" description="Helical" evidence="10">
    <location>
        <begin position="870"/>
        <end position="890"/>
    </location>
</feature>
<feature type="transmembrane region" description="Helical" evidence="10">
    <location>
        <begin position="231"/>
        <end position="257"/>
    </location>
</feature>
<dbReference type="GO" id="GO:1902600">
    <property type="term" value="P:proton transmembrane transport"/>
    <property type="evidence" value="ECO:0007669"/>
    <property type="project" value="InterPro"/>
</dbReference>
<dbReference type="GO" id="GO:0015297">
    <property type="term" value="F:antiporter activity"/>
    <property type="evidence" value="ECO:0007669"/>
    <property type="project" value="InterPro"/>
</dbReference>
<feature type="transmembrane region" description="Helical" evidence="10">
    <location>
        <begin position="1039"/>
        <end position="1060"/>
    </location>
</feature>
<protein>
    <recommendedName>
        <fullName evidence="15">Cation/H+ exchanger domain-containing protein</fullName>
    </recommendedName>
</protein>
<dbReference type="Proteomes" id="UP000593576">
    <property type="component" value="Unassembled WGS sequence"/>
</dbReference>
<dbReference type="InterPro" id="IPR057290">
    <property type="entry name" value="CHX17_C"/>
</dbReference>
<feature type="transmembrane region" description="Helical" evidence="10">
    <location>
        <begin position="784"/>
        <end position="801"/>
    </location>
</feature>
<keyword evidence="2" id="KW-0813">Transport</keyword>
<name>A0A7J9MJM3_GOSSC</name>
<evidence type="ECO:0000313" key="14">
    <source>
        <dbReference type="Proteomes" id="UP000593576"/>
    </source>
</evidence>
<dbReference type="Pfam" id="PF00999">
    <property type="entry name" value="Na_H_Exchanger"/>
    <property type="match status" value="1"/>
</dbReference>
<evidence type="ECO:0000313" key="13">
    <source>
        <dbReference type="EMBL" id="MBA0871057.1"/>
    </source>
</evidence>
<dbReference type="GO" id="GO:0006885">
    <property type="term" value="P:regulation of pH"/>
    <property type="evidence" value="ECO:0007669"/>
    <property type="project" value="TreeGrafter"/>
</dbReference>
<evidence type="ECO:0000256" key="4">
    <source>
        <dbReference type="ARBA" id="ARBA00022692"/>
    </source>
</evidence>
<comment type="subcellular location">
    <subcellularLocation>
        <location evidence="1">Membrane</location>
        <topology evidence="1">Multi-pass membrane protein</topology>
    </subcellularLocation>
</comment>
<gene>
    <name evidence="13" type="ORF">Goshw_020735</name>
</gene>
<feature type="transmembrane region" description="Helical" evidence="10">
    <location>
        <begin position="411"/>
        <end position="434"/>
    </location>
</feature>
<feature type="transmembrane region" description="Helical" evidence="10">
    <location>
        <begin position="349"/>
        <end position="373"/>
    </location>
</feature>
<keyword evidence="5" id="KW-0630">Potassium</keyword>
<proteinExistence type="inferred from homology"/>
<dbReference type="EMBL" id="JABFAF010000011">
    <property type="protein sequence ID" value="MBA0871057.1"/>
    <property type="molecule type" value="Genomic_DNA"/>
</dbReference>
<feature type="domain" description="Cation/H(+) antiporter C-terminal" evidence="12">
    <location>
        <begin position="623"/>
        <end position="764"/>
    </location>
</feature>
<dbReference type="GO" id="GO:0006813">
    <property type="term" value="P:potassium ion transport"/>
    <property type="evidence" value="ECO:0007669"/>
    <property type="project" value="UniProtKB-KW"/>
</dbReference>
<evidence type="ECO:0008006" key="15">
    <source>
        <dbReference type="Google" id="ProtNLM"/>
    </source>
</evidence>
<evidence type="ECO:0000256" key="8">
    <source>
        <dbReference type="ARBA" id="ARBA00023136"/>
    </source>
</evidence>
<evidence type="ECO:0000259" key="12">
    <source>
        <dbReference type="Pfam" id="PF23259"/>
    </source>
</evidence>
<keyword evidence="7" id="KW-0406">Ion transport</keyword>
<dbReference type="OrthoDB" id="1612738at2759"/>
<feature type="transmembrane region" description="Helical" evidence="10">
    <location>
        <begin position="836"/>
        <end position="858"/>
    </location>
</feature>
<evidence type="ECO:0000256" key="5">
    <source>
        <dbReference type="ARBA" id="ARBA00022958"/>
    </source>
</evidence>
<dbReference type="GO" id="GO:0016020">
    <property type="term" value="C:membrane"/>
    <property type="evidence" value="ECO:0007669"/>
    <property type="project" value="UniProtKB-SubCell"/>
</dbReference>
<reference evidence="13 14" key="1">
    <citation type="journal article" date="2019" name="Genome Biol. Evol.">
        <title>Insights into the evolution of the New World diploid cottons (Gossypium, subgenus Houzingenia) based on genome sequencing.</title>
        <authorList>
            <person name="Grover C.E."/>
            <person name="Arick M.A. 2nd"/>
            <person name="Thrash A."/>
            <person name="Conover J.L."/>
            <person name="Sanders W.S."/>
            <person name="Peterson D.G."/>
            <person name="Frelichowski J.E."/>
            <person name="Scheffler J.A."/>
            <person name="Scheffler B.E."/>
            <person name="Wendel J.F."/>
        </authorList>
    </citation>
    <scope>NUCLEOTIDE SEQUENCE [LARGE SCALE GENOMIC DNA]</scope>
    <source>
        <strain evidence="13">1</strain>
        <tissue evidence="13">Leaf</tissue>
    </source>
</reference>
<evidence type="ECO:0000256" key="9">
    <source>
        <dbReference type="ARBA" id="ARBA00038341"/>
    </source>
</evidence>
<feature type="transmembrane region" description="Helical" evidence="10">
    <location>
        <begin position="947"/>
        <end position="972"/>
    </location>
</feature>
<evidence type="ECO:0000256" key="3">
    <source>
        <dbReference type="ARBA" id="ARBA00022538"/>
    </source>
</evidence>
<organism evidence="13 14">
    <name type="scientific">Gossypium schwendimanii</name>
    <name type="common">Cotton</name>
    <dbReference type="NCBI Taxonomy" id="34291"/>
    <lineage>
        <taxon>Eukaryota</taxon>
        <taxon>Viridiplantae</taxon>
        <taxon>Streptophyta</taxon>
        <taxon>Embryophyta</taxon>
        <taxon>Tracheophyta</taxon>
        <taxon>Spermatophyta</taxon>
        <taxon>Magnoliopsida</taxon>
        <taxon>eudicotyledons</taxon>
        <taxon>Gunneridae</taxon>
        <taxon>Pentapetalae</taxon>
        <taxon>rosids</taxon>
        <taxon>malvids</taxon>
        <taxon>Malvales</taxon>
        <taxon>Malvaceae</taxon>
        <taxon>Malvoideae</taxon>
        <taxon>Gossypium</taxon>
    </lineage>
</organism>
<dbReference type="GO" id="GO:0012505">
    <property type="term" value="C:endomembrane system"/>
    <property type="evidence" value="ECO:0007669"/>
    <property type="project" value="TreeGrafter"/>
</dbReference>
<keyword evidence="14" id="KW-1185">Reference proteome</keyword>
<evidence type="ECO:0000256" key="6">
    <source>
        <dbReference type="ARBA" id="ARBA00022989"/>
    </source>
</evidence>
<keyword evidence="3" id="KW-0633">Potassium transport</keyword>
<evidence type="ECO:0000256" key="1">
    <source>
        <dbReference type="ARBA" id="ARBA00004141"/>
    </source>
</evidence>
<dbReference type="Gene3D" id="1.20.1530.20">
    <property type="match status" value="2"/>
</dbReference>
<feature type="transmembrane region" description="Helical" evidence="10">
    <location>
        <begin position="208"/>
        <end position="225"/>
    </location>
</feature>
<dbReference type="Pfam" id="PF23259">
    <property type="entry name" value="CHX17_C"/>
    <property type="match status" value="1"/>
</dbReference>
<keyword evidence="4 10" id="KW-0812">Transmembrane</keyword>
<keyword evidence="8 10" id="KW-0472">Membrane</keyword>